<dbReference type="Proteomes" id="UP001365128">
    <property type="component" value="Unassembled WGS sequence"/>
</dbReference>
<name>A0ABR1LJ66_9PEZI</name>
<evidence type="ECO:0000313" key="2">
    <source>
        <dbReference type="Proteomes" id="UP001365128"/>
    </source>
</evidence>
<dbReference type="PANTHER" id="PTHR42342:SF1">
    <property type="entry name" value="STATIONARY PHASE PROTEIN 5"/>
    <property type="match status" value="1"/>
</dbReference>
<gene>
    <name evidence="1" type="ORF">IWX46DRAFT_667420</name>
</gene>
<comment type="caution">
    <text evidence="1">The sequence shown here is derived from an EMBL/GenBank/DDBJ whole genome shotgun (WGS) entry which is preliminary data.</text>
</comment>
<proteinExistence type="predicted"/>
<reference evidence="1 2" key="1">
    <citation type="submission" date="2024-04" db="EMBL/GenBank/DDBJ databases">
        <title>Phyllosticta paracitricarpa is synonymous to the EU quarantine fungus P. citricarpa based on phylogenomic analyses.</title>
        <authorList>
            <consortium name="Lawrence Berkeley National Laboratory"/>
            <person name="Van Ingen-Buijs V.A."/>
            <person name="Van Westerhoven A.C."/>
            <person name="Haridas S."/>
            <person name="Skiadas P."/>
            <person name="Martin F."/>
            <person name="Groenewald J.Z."/>
            <person name="Crous P.W."/>
            <person name="Seidl M.F."/>
        </authorList>
    </citation>
    <scope>NUCLEOTIDE SEQUENCE [LARGE SCALE GENOMIC DNA]</scope>
    <source>
        <strain evidence="1 2">CBS 122670</strain>
    </source>
</reference>
<accession>A0ABR1LJ66</accession>
<organism evidence="1 2">
    <name type="scientific">Phyllosticta citricarpa</name>
    <dbReference type="NCBI Taxonomy" id="55181"/>
    <lineage>
        <taxon>Eukaryota</taxon>
        <taxon>Fungi</taxon>
        <taxon>Dikarya</taxon>
        <taxon>Ascomycota</taxon>
        <taxon>Pezizomycotina</taxon>
        <taxon>Dothideomycetes</taxon>
        <taxon>Dothideomycetes incertae sedis</taxon>
        <taxon>Botryosphaeriales</taxon>
        <taxon>Phyllostictaceae</taxon>
        <taxon>Phyllosticta</taxon>
    </lineage>
</organism>
<evidence type="ECO:0000313" key="1">
    <source>
        <dbReference type="EMBL" id="KAK7534678.1"/>
    </source>
</evidence>
<evidence type="ECO:0008006" key="3">
    <source>
        <dbReference type="Google" id="ProtNLM"/>
    </source>
</evidence>
<protein>
    <recommendedName>
        <fullName evidence="3">Casein kinase II beta 2 subunit</fullName>
    </recommendedName>
</protein>
<dbReference type="PANTHER" id="PTHR42342">
    <property type="entry name" value="STATIONARY PHASE PROTEIN 5"/>
    <property type="match status" value="1"/>
</dbReference>
<dbReference type="InterPro" id="IPR038816">
    <property type="entry name" value="Stationary_phase_5"/>
</dbReference>
<dbReference type="EMBL" id="JBBPDW010000041">
    <property type="protein sequence ID" value="KAK7534678.1"/>
    <property type="molecule type" value="Genomic_DNA"/>
</dbReference>
<sequence>MTSVRRNTSNMAPSAGHLHKLLARNSKLLRQAWKKTQQLIRDKLPPSLRPTEAELVPVYARNGPKHPLPRAAALRQSKGRWYTTHSYINAAVRRFTTEARQAAKFDRPSSRVWTAVNQSAGRAPFATTLRPNLTGGTLGRTAGGYSIGGGRVGGARYFSHGPAAPAQVVHNVSQAVRAFMIGGQKAQFDGFDPRTGEKRFRAVSATQEDVSRNMASLPRTTPGSSIEFSVNPTITALTPLGSVAGFSRKTETTNLNTEGLLDVLSADFSRALKELAMVLNDLKSLSQLGDLPLTYQDATLRVHFPGCDADTVEKLCDELGVRGGFVRQDEEFDTFVGTEIALLFPFAPSKTPSEASFYTKPAETRPMYQAPIEWQSMLSQDKLSTVDYSTQSDLGLEGFDEVNPWVSMSSPSGYESIHSSHARESAPSDAQTPLEYQGFEGIYQFIQECDNAPRCF</sequence>
<keyword evidence="2" id="KW-1185">Reference proteome</keyword>